<evidence type="ECO:0000313" key="1">
    <source>
        <dbReference type="EMBL" id="CAG6445965.1"/>
    </source>
</evidence>
<name>A0A8D8ETT6_CULPI</name>
<accession>A0A8D8ETT6</accession>
<dbReference type="AlphaFoldDB" id="A0A8D8ETT6"/>
<reference evidence="1" key="1">
    <citation type="submission" date="2021-05" db="EMBL/GenBank/DDBJ databases">
        <authorList>
            <person name="Alioto T."/>
            <person name="Alioto T."/>
            <person name="Gomez Garrido J."/>
        </authorList>
    </citation>
    <scope>NUCLEOTIDE SEQUENCE</scope>
</reference>
<organism evidence="1">
    <name type="scientific">Culex pipiens</name>
    <name type="common">House mosquito</name>
    <dbReference type="NCBI Taxonomy" id="7175"/>
    <lineage>
        <taxon>Eukaryota</taxon>
        <taxon>Metazoa</taxon>
        <taxon>Ecdysozoa</taxon>
        <taxon>Arthropoda</taxon>
        <taxon>Hexapoda</taxon>
        <taxon>Insecta</taxon>
        <taxon>Pterygota</taxon>
        <taxon>Neoptera</taxon>
        <taxon>Endopterygota</taxon>
        <taxon>Diptera</taxon>
        <taxon>Nematocera</taxon>
        <taxon>Culicoidea</taxon>
        <taxon>Culicidae</taxon>
        <taxon>Culicinae</taxon>
        <taxon>Culicini</taxon>
        <taxon>Culex</taxon>
        <taxon>Culex</taxon>
    </lineage>
</organism>
<protein>
    <submittedName>
        <fullName evidence="1">(northern house mosquito) hypothetical protein</fullName>
    </submittedName>
</protein>
<proteinExistence type="predicted"/>
<dbReference type="EMBL" id="HBUE01005847">
    <property type="protein sequence ID" value="CAG6445965.1"/>
    <property type="molecule type" value="Transcribed_RNA"/>
</dbReference>
<sequence>MHNALQNTPPDLFAGAVDGGYQQSHLLQLITIHSLREARLGLLTSFKPQVPCHNVDVTGTIFSFFQNRPRQFPFPYCKCSPCNRSLPAALLFSSFQISLIAVEVPTASTYPTPSFKITQFSTKLSDFGEFYSILPHFLIPSHFDHLTFIRQDPSVLVLVNFDQSGTTPFTAFV</sequence>